<comment type="caution">
    <text evidence="2">The sequence shown here is derived from an EMBL/GenBank/DDBJ whole genome shotgun (WGS) entry which is preliminary data.</text>
</comment>
<name>A0AAV7L445_PLEWA</name>
<evidence type="ECO:0000256" key="1">
    <source>
        <dbReference type="SAM" id="MobiDB-lite"/>
    </source>
</evidence>
<gene>
    <name evidence="2" type="ORF">NDU88_003512</name>
</gene>
<feature type="compositionally biased region" description="Polar residues" evidence="1">
    <location>
        <begin position="177"/>
        <end position="189"/>
    </location>
</feature>
<dbReference type="EMBL" id="JANPWB010000016">
    <property type="protein sequence ID" value="KAJ1083353.1"/>
    <property type="molecule type" value="Genomic_DNA"/>
</dbReference>
<feature type="compositionally biased region" description="Basic residues" evidence="1">
    <location>
        <begin position="1"/>
        <end position="10"/>
    </location>
</feature>
<proteinExistence type="predicted"/>
<accession>A0AAV7L445</accession>
<protein>
    <submittedName>
        <fullName evidence="2">Uncharacterized protein</fullName>
    </submittedName>
</protein>
<feature type="compositionally biased region" description="Polar residues" evidence="1">
    <location>
        <begin position="19"/>
        <end position="45"/>
    </location>
</feature>
<evidence type="ECO:0000313" key="2">
    <source>
        <dbReference type="EMBL" id="KAJ1083353.1"/>
    </source>
</evidence>
<reference evidence="2" key="1">
    <citation type="journal article" date="2022" name="bioRxiv">
        <title>Sequencing and chromosome-scale assembly of the giantPleurodeles waltlgenome.</title>
        <authorList>
            <person name="Brown T."/>
            <person name="Elewa A."/>
            <person name="Iarovenko S."/>
            <person name="Subramanian E."/>
            <person name="Araus A.J."/>
            <person name="Petzold A."/>
            <person name="Susuki M."/>
            <person name="Suzuki K.-i.T."/>
            <person name="Hayashi T."/>
            <person name="Toyoda A."/>
            <person name="Oliveira C."/>
            <person name="Osipova E."/>
            <person name="Leigh N.D."/>
            <person name="Simon A."/>
            <person name="Yun M.H."/>
        </authorList>
    </citation>
    <scope>NUCLEOTIDE SEQUENCE</scope>
    <source>
        <strain evidence="2">20211129_DDA</strain>
        <tissue evidence="2">Liver</tissue>
    </source>
</reference>
<feature type="region of interest" description="Disordered" evidence="1">
    <location>
        <begin position="1"/>
        <end position="262"/>
    </location>
</feature>
<evidence type="ECO:0000313" key="3">
    <source>
        <dbReference type="Proteomes" id="UP001066276"/>
    </source>
</evidence>
<organism evidence="2 3">
    <name type="scientific">Pleurodeles waltl</name>
    <name type="common">Iberian ribbed newt</name>
    <dbReference type="NCBI Taxonomy" id="8319"/>
    <lineage>
        <taxon>Eukaryota</taxon>
        <taxon>Metazoa</taxon>
        <taxon>Chordata</taxon>
        <taxon>Craniata</taxon>
        <taxon>Vertebrata</taxon>
        <taxon>Euteleostomi</taxon>
        <taxon>Amphibia</taxon>
        <taxon>Batrachia</taxon>
        <taxon>Caudata</taxon>
        <taxon>Salamandroidea</taxon>
        <taxon>Salamandridae</taxon>
        <taxon>Pleurodelinae</taxon>
        <taxon>Pleurodeles</taxon>
    </lineage>
</organism>
<sequence length="262" mass="28055">MPGGPQKKKLLGGPERSNTKNSTDPYSAKVSISNCARLVQQQTPSYKGAPPGPHCSRLPRLPNNAEAPAVRPPPLADHSGRATRSAPATQPNPGPNKGFRPARKKFKRRWAHQGGLLSLAPPVPPGRSHHAPAPQVLRGHGPIGPPISPREGGPSAPLRLPSMPQRTAQPGRDHQPQRSQRAAQPSTPQAPLVHETRPQEVGSMKQARSSHRDRCRDRWRHTGPQGSLGQHGLKSATQQGEMKDLGPKPGRASQSDGHLAEG</sequence>
<keyword evidence="3" id="KW-1185">Reference proteome</keyword>
<dbReference type="AlphaFoldDB" id="A0AAV7L445"/>
<dbReference type="Proteomes" id="UP001066276">
    <property type="component" value="Chromosome 12"/>
</dbReference>
<feature type="compositionally biased region" description="Basic residues" evidence="1">
    <location>
        <begin position="100"/>
        <end position="111"/>
    </location>
</feature>